<protein>
    <submittedName>
        <fullName evidence="6">EP1-like glycoprotein 2</fullName>
    </submittedName>
</protein>
<keyword evidence="2" id="KW-0472">Membrane</keyword>
<feature type="signal peptide" evidence="3">
    <location>
        <begin position="1"/>
        <end position="22"/>
    </location>
</feature>
<dbReference type="GO" id="GO:0051707">
    <property type="term" value="P:response to other organism"/>
    <property type="evidence" value="ECO:0007669"/>
    <property type="project" value="UniProtKB-ARBA"/>
</dbReference>
<reference evidence="6" key="1">
    <citation type="submission" date="2025-08" db="UniProtKB">
        <authorList>
            <consortium name="RefSeq"/>
        </authorList>
    </citation>
    <scope>IDENTIFICATION</scope>
</reference>
<dbReference type="CDD" id="cd00028">
    <property type="entry name" value="B_lectin"/>
    <property type="match status" value="1"/>
</dbReference>
<dbReference type="PANTHER" id="PTHR47976:SF30">
    <property type="entry name" value="RECEPTOR-LIKE SERINE_THREONINE-PROTEIN KINASE"/>
    <property type="match status" value="1"/>
</dbReference>
<dbReference type="Proteomes" id="UP001515500">
    <property type="component" value="Chromosome 17"/>
</dbReference>
<dbReference type="SUPFAM" id="SSF51110">
    <property type="entry name" value="alpha-D-mannose-specific plant lectins"/>
    <property type="match status" value="1"/>
</dbReference>
<name>A0AB40CV79_DIOCR</name>
<evidence type="ECO:0000256" key="2">
    <source>
        <dbReference type="SAM" id="Phobius"/>
    </source>
</evidence>
<proteinExistence type="predicted"/>
<dbReference type="PANTHER" id="PTHR47976">
    <property type="entry name" value="G-TYPE LECTIN S-RECEPTOR-LIKE SERINE/THREONINE-PROTEIN KINASE SD2-5"/>
    <property type="match status" value="1"/>
</dbReference>
<dbReference type="InterPro" id="IPR036426">
    <property type="entry name" value="Bulb-type_lectin_dom_sf"/>
</dbReference>
<accession>A0AB40CV79</accession>
<organism evidence="5 6">
    <name type="scientific">Dioscorea cayennensis subsp. rotundata</name>
    <name type="common">White Guinea yam</name>
    <name type="synonym">Dioscorea rotundata</name>
    <dbReference type="NCBI Taxonomy" id="55577"/>
    <lineage>
        <taxon>Eukaryota</taxon>
        <taxon>Viridiplantae</taxon>
        <taxon>Streptophyta</taxon>
        <taxon>Embryophyta</taxon>
        <taxon>Tracheophyta</taxon>
        <taxon>Spermatophyta</taxon>
        <taxon>Magnoliopsida</taxon>
        <taxon>Liliopsida</taxon>
        <taxon>Dioscoreales</taxon>
        <taxon>Dioscoreaceae</taxon>
        <taxon>Dioscorea</taxon>
    </lineage>
</organism>
<evidence type="ECO:0000313" key="6">
    <source>
        <dbReference type="RefSeq" id="XP_039144015.1"/>
    </source>
</evidence>
<dbReference type="InterPro" id="IPR001480">
    <property type="entry name" value="Bulb-type_lectin_dom"/>
</dbReference>
<feature type="domain" description="Bulb-type lectin" evidence="4">
    <location>
        <begin position="21"/>
        <end position="143"/>
    </location>
</feature>
<sequence>MASILHLLLIISLPLLISLVRPILVAKQPFKFSRNGLGLTFSFGFICSGSCDSFVLAIAIMVKTNDQSTALQVVWSANRDKLVKENATLELKKDGNFVLTDINGTIVWSTITSGKPVSGINLTDNGSLVLFDSENNIIWNSFDFPVDTLLPGQRLVAWQRLVSRASTYNWTHSGSHFILLSPSGFSSFIESDGIPQVYYRKGSVTINSEDEEAYLQFMNGNVSLVFVFKRIN</sequence>
<evidence type="ECO:0000259" key="4">
    <source>
        <dbReference type="PROSITE" id="PS50927"/>
    </source>
</evidence>
<gene>
    <name evidence="6" type="primary">LOC120281190</name>
</gene>
<keyword evidence="2" id="KW-0812">Transmembrane</keyword>
<keyword evidence="1 3" id="KW-0732">Signal</keyword>
<dbReference type="AlphaFoldDB" id="A0AB40CV79"/>
<dbReference type="SMART" id="SM00108">
    <property type="entry name" value="B_lectin"/>
    <property type="match status" value="1"/>
</dbReference>
<dbReference type="Gene3D" id="2.90.10.10">
    <property type="entry name" value="Bulb-type lectin domain"/>
    <property type="match status" value="1"/>
</dbReference>
<keyword evidence="5" id="KW-1185">Reference proteome</keyword>
<feature type="transmembrane region" description="Helical" evidence="2">
    <location>
        <begin position="38"/>
        <end position="62"/>
    </location>
</feature>
<evidence type="ECO:0000256" key="3">
    <source>
        <dbReference type="SAM" id="SignalP"/>
    </source>
</evidence>
<dbReference type="RefSeq" id="XP_039144015.1">
    <property type="nucleotide sequence ID" value="XM_039288081.1"/>
</dbReference>
<dbReference type="Pfam" id="PF01453">
    <property type="entry name" value="B_lectin"/>
    <property type="match status" value="1"/>
</dbReference>
<keyword evidence="2" id="KW-1133">Transmembrane helix</keyword>
<dbReference type="InterPro" id="IPR051343">
    <property type="entry name" value="G-type_lectin_kinases/EP1-like"/>
</dbReference>
<evidence type="ECO:0000313" key="5">
    <source>
        <dbReference type="Proteomes" id="UP001515500"/>
    </source>
</evidence>
<feature type="chain" id="PRO_5044190338" evidence="3">
    <location>
        <begin position="23"/>
        <end position="232"/>
    </location>
</feature>
<evidence type="ECO:0000256" key="1">
    <source>
        <dbReference type="ARBA" id="ARBA00022729"/>
    </source>
</evidence>
<dbReference type="PROSITE" id="PS50927">
    <property type="entry name" value="BULB_LECTIN"/>
    <property type="match status" value="1"/>
</dbReference>
<dbReference type="GeneID" id="120281190"/>